<evidence type="ECO:0000256" key="1">
    <source>
        <dbReference type="SAM" id="Coils"/>
    </source>
</evidence>
<dbReference type="InterPro" id="IPR001810">
    <property type="entry name" value="F-box_dom"/>
</dbReference>
<dbReference type="STRING" id="1036808.A0A0C3ERG6"/>
<organism evidence="3 4">
    <name type="scientific">Scleroderma citrinum Foug A</name>
    <dbReference type="NCBI Taxonomy" id="1036808"/>
    <lineage>
        <taxon>Eukaryota</taxon>
        <taxon>Fungi</taxon>
        <taxon>Dikarya</taxon>
        <taxon>Basidiomycota</taxon>
        <taxon>Agaricomycotina</taxon>
        <taxon>Agaricomycetes</taxon>
        <taxon>Agaricomycetidae</taxon>
        <taxon>Boletales</taxon>
        <taxon>Sclerodermatineae</taxon>
        <taxon>Sclerodermataceae</taxon>
        <taxon>Scleroderma</taxon>
    </lineage>
</organism>
<feature type="coiled-coil region" evidence="1">
    <location>
        <begin position="4"/>
        <end position="31"/>
    </location>
</feature>
<dbReference type="OrthoDB" id="2653019at2759"/>
<evidence type="ECO:0000313" key="4">
    <source>
        <dbReference type="Proteomes" id="UP000053989"/>
    </source>
</evidence>
<dbReference type="InParanoid" id="A0A0C3ERG6"/>
<dbReference type="InterPro" id="IPR032675">
    <property type="entry name" value="LRR_dom_sf"/>
</dbReference>
<dbReference type="Gene3D" id="1.20.1280.50">
    <property type="match status" value="1"/>
</dbReference>
<accession>A0A0C3ERG6</accession>
<evidence type="ECO:0000259" key="2">
    <source>
        <dbReference type="PROSITE" id="PS50181"/>
    </source>
</evidence>
<keyword evidence="1" id="KW-0175">Coiled coil</keyword>
<dbReference type="Proteomes" id="UP000053989">
    <property type="component" value="Unassembled WGS sequence"/>
</dbReference>
<dbReference type="EMBL" id="KN822004">
    <property type="protein sequence ID" value="KIM70714.1"/>
    <property type="molecule type" value="Genomic_DNA"/>
</dbReference>
<gene>
    <name evidence="3" type="ORF">SCLCIDRAFT_165510</name>
</gene>
<dbReference type="Pfam" id="PF12937">
    <property type="entry name" value="F-box-like"/>
    <property type="match status" value="1"/>
</dbReference>
<proteinExistence type="predicted"/>
<dbReference type="AlphaFoldDB" id="A0A0C3ERG6"/>
<dbReference type="PROSITE" id="PS50181">
    <property type="entry name" value="FBOX"/>
    <property type="match status" value="1"/>
</dbReference>
<reference evidence="3 4" key="1">
    <citation type="submission" date="2014-04" db="EMBL/GenBank/DDBJ databases">
        <authorList>
            <consortium name="DOE Joint Genome Institute"/>
            <person name="Kuo A."/>
            <person name="Kohler A."/>
            <person name="Nagy L.G."/>
            <person name="Floudas D."/>
            <person name="Copeland A."/>
            <person name="Barry K.W."/>
            <person name="Cichocki N."/>
            <person name="Veneault-Fourrey C."/>
            <person name="LaButti K."/>
            <person name="Lindquist E.A."/>
            <person name="Lipzen A."/>
            <person name="Lundell T."/>
            <person name="Morin E."/>
            <person name="Murat C."/>
            <person name="Sun H."/>
            <person name="Tunlid A."/>
            <person name="Henrissat B."/>
            <person name="Grigoriev I.V."/>
            <person name="Hibbett D.S."/>
            <person name="Martin F."/>
            <person name="Nordberg H.P."/>
            <person name="Cantor M.N."/>
            <person name="Hua S.X."/>
        </authorList>
    </citation>
    <scope>NUCLEOTIDE SEQUENCE [LARGE SCALE GENOMIC DNA]</scope>
    <source>
        <strain evidence="3 4">Foug A</strain>
    </source>
</reference>
<keyword evidence="4" id="KW-1185">Reference proteome</keyword>
<sequence>MDKLSQARAELALLEEQAQRLLKELLHVRAAVATQRDKVDELIRTRPTAFNLLPTEILLSIFDLDIRDYYYPERKYQLAGVCRRWKNVILDSPSLWTTIHVATSASSIMTHLERSRGALLDIVIETSLWSQSRHLALVPSLDIIEPLAHRWHSLTITDVDSDDHEAMYELTLTEFITARINPLQFPSLKYVSISFFDCSLDFLSPARAPALEHLELYTFQAEYTAFPSVTALKTLRLDCEYNPVDYPLFPHLIPTQALTELSISGLIGAFSPQPNSIHFPSLKMLEISDLEKASQFMDAIIAPNLERFKYTYSGSDDPPSIVLGGLRSKFTSVRHLSLCHILNRDIPELLHADAIALCEVFPGVRHVEFETNQFRHFFDPTLDNARTRCPIDLWTELESLTICGVQPSWLEPYQFSAWLVDRKALGLRQLHVKLVCFSAYVSPGQNADFNFLRLYEVLKENCTLELDNFPLTLTEMRLYMPVDSRLRVVSTPFPLAGLYSPYMCLVFAGANNRTYG</sequence>
<feature type="domain" description="F-box" evidence="2">
    <location>
        <begin position="47"/>
        <end position="99"/>
    </location>
</feature>
<dbReference type="Gene3D" id="3.80.10.10">
    <property type="entry name" value="Ribonuclease Inhibitor"/>
    <property type="match status" value="1"/>
</dbReference>
<dbReference type="HOGENOM" id="CLU_023752_1_0_1"/>
<dbReference type="PANTHER" id="PTHR38926:SF5">
    <property type="entry name" value="F-BOX AND LEUCINE-RICH REPEAT PROTEIN 6"/>
    <property type="match status" value="1"/>
</dbReference>
<protein>
    <recommendedName>
        <fullName evidence="2">F-box domain-containing protein</fullName>
    </recommendedName>
</protein>
<dbReference type="InterPro" id="IPR036047">
    <property type="entry name" value="F-box-like_dom_sf"/>
</dbReference>
<dbReference type="PANTHER" id="PTHR38926">
    <property type="entry name" value="F-BOX DOMAIN CONTAINING PROTEIN, EXPRESSED"/>
    <property type="match status" value="1"/>
</dbReference>
<dbReference type="SUPFAM" id="SSF81383">
    <property type="entry name" value="F-box domain"/>
    <property type="match status" value="1"/>
</dbReference>
<reference evidence="4" key="2">
    <citation type="submission" date="2015-01" db="EMBL/GenBank/DDBJ databases">
        <title>Evolutionary Origins and Diversification of the Mycorrhizal Mutualists.</title>
        <authorList>
            <consortium name="DOE Joint Genome Institute"/>
            <consortium name="Mycorrhizal Genomics Consortium"/>
            <person name="Kohler A."/>
            <person name="Kuo A."/>
            <person name="Nagy L.G."/>
            <person name="Floudas D."/>
            <person name="Copeland A."/>
            <person name="Barry K.W."/>
            <person name="Cichocki N."/>
            <person name="Veneault-Fourrey C."/>
            <person name="LaButti K."/>
            <person name="Lindquist E.A."/>
            <person name="Lipzen A."/>
            <person name="Lundell T."/>
            <person name="Morin E."/>
            <person name="Murat C."/>
            <person name="Riley R."/>
            <person name="Ohm R."/>
            <person name="Sun H."/>
            <person name="Tunlid A."/>
            <person name="Henrissat B."/>
            <person name="Grigoriev I.V."/>
            <person name="Hibbett D.S."/>
            <person name="Martin F."/>
        </authorList>
    </citation>
    <scope>NUCLEOTIDE SEQUENCE [LARGE SCALE GENOMIC DNA]</scope>
    <source>
        <strain evidence="4">Foug A</strain>
    </source>
</reference>
<name>A0A0C3ERG6_9AGAM</name>
<evidence type="ECO:0000313" key="3">
    <source>
        <dbReference type="EMBL" id="KIM70714.1"/>
    </source>
</evidence>
<dbReference type="SUPFAM" id="SSF52058">
    <property type="entry name" value="L domain-like"/>
    <property type="match status" value="1"/>
</dbReference>